<keyword evidence="1" id="KW-0862">Zinc</keyword>
<dbReference type="Pfam" id="PF13639">
    <property type="entry name" value="zf-RING_2"/>
    <property type="match status" value="1"/>
</dbReference>
<evidence type="ECO:0000256" key="2">
    <source>
        <dbReference type="SAM" id="Phobius"/>
    </source>
</evidence>
<dbReference type="SMART" id="SM00184">
    <property type="entry name" value="RING"/>
    <property type="match status" value="1"/>
</dbReference>
<dbReference type="PROSITE" id="PS50089">
    <property type="entry name" value="ZF_RING_2"/>
    <property type="match status" value="1"/>
</dbReference>
<feature type="domain" description="RING-type" evidence="3">
    <location>
        <begin position="119"/>
        <end position="161"/>
    </location>
</feature>
<dbReference type="PANTHER" id="PTHR45676">
    <property type="entry name" value="RING-H2 FINGER PROTEIN ATL51-RELATED"/>
    <property type="match status" value="1"/>
</dbReference>
<protein>
    <submittedName>
        <fullName evidence="4">Ring finger domain protein</fullName>
    </submittedName>
</protein>
<name>A0A5J6VMU4_9VIRU</name>
<proteinExistence type="predicted"/>
<dbReference type="PANTHER" id="PTHR45676:SF41">
    <property type="entry name" value="RING-H2 FINGER PROTEIN ATL66"/>
    <property type="match status" value="1"/>
</dbReference>
<sequence>MNEIDDVRYNIYIDDDDRFMYDDDYNKSIKIEEERTGIISLGVLLIIFIYIFILCVYFVRQKYYNDDVDVSTITIDFNRFIDRDRNRTRNTITESTMNELGYMKEIVNENIVLYFNKECSICYCNIEEGDTIFILNNCLHIFHKDCIIQWFTREIRCPLCNNMNFRIQNEDMEVQNDNNNINNVDNNNDDDNNVQIVEINN</sequence>
<feature type="transmembrane region" description="Helical" evidence="2">
    <location>
        <begin position="38"/>
        <end position="59"/>
    </location>
</feature>
<dbReference type="Gene3D" id="3.30.40.10">
    <property type="entry name" value="Zinc/RING finger domain, C3HC4 (zinc finger)"/>
    <property type="match status" value="1"/>
</dbReference>
<keyword evidence="2" id="KW-1133">Transmembrane helix</keyword>
<dbReference type="GO" id="GO:0008270">
    <property type="term" value="F:zinc ion binding"/>
    <property type="evidence" value="ECO:0007669"/>
    <property type="project" value="UniProtKB-KW"/>
</dbReference>
<evidence type="ECO:0000259" key="3">
    <source>
        <dbReference type="PROSITE" id="PS50089"/>
    </source>
</evidence>
<keyword evidence="2" id="KW-0812">Transmembrane</keyword>
<dbReference type="InterPro" id="IPR001841">
    <property type="entry name" value="Znf_RING"/>
</dbReference>
<evidence type="ECO:0000313" key="4">
    <source>
        <dbReference type="EMBL" id="QFG74927.1"/>
    </source>
</evidence>
<dbReference type="SUPFAM" id="SSF57850">
    <property type="entry name" value="RING/U-box"/>
    <property type="match status" value="1"/>
</dbReference>
<evidence type="ECO:0000256" key="1">
    <source>
        <dbReference type="PROSITE-ProRule" id="PRU00175"/>
    </source>
</evidence>
<keyword evidence="2" id="KW-0472">Membrane</keyword>
<reference evidence="4" key="1">
    <citation type="journal article" date="2019" name="Philos. Trans. R. Soc. Lond., B, Biol. Sci.">
        <title>Targeted metagenomic recovery of four divergent viruses reveals shared and distinctive characteristics of giant viruses of marine eukaryotes.</title>
        <authorList>
            <person name="Needham D.M."/>
            <person name="Poirier C."/>
            <person name="Hehenberger E."/>
            <person name="Jimenez V."/>
            <person name="Swalwell J.E."/>
            <person name="Santoro A.E."/>
            <person name="Worden A.Z."/>
        </authorList>
    </citation>
    <scope>NUCLEOTIDE SEQUENCE</scope>
    <source>
        <strain evidence="4">OPacV-421</strain>
    </source>
</reference>
<dbReference type="EMBL" id="MN448295">
    <property type="protein sequence ID" value="QFG74927.1"/>
    <property type="molecule type" value="Genomic_DNA"/>
</dbReference>
<organism evidence="4">
    <name type="scientific">Megaviridae environmental sample</name>
    <dbReference type="NCBI Taxonomy" id="1737588"/>
    <lineage>
        <taxon>Viruses</taxon>
        <taxon>Varidnaviria</taxon>
        <taxon>Bamfordvirae</taxon>
        <taxon>Nucleocytoviricota</taxon>
        <taxon>Megaviricetes</taxon>
        <taxon>Imitervirales</taxon>
        <taxon>Mimiviridae</taxon>
        <taxon>environmental samples</taxon>
    </lineage>
</organism>
<dbReference type="InterPro" id="IPR013083">
    <property type="entry name" value="Znf_RING/FYVE/PHD"/>
</dbReference>
<accession>A0A5J6VMU4</accession>
<keyword evidence="1" id="KW-0863">Zinc-finger</keyword>
<keyword evidence="1" id="KW-0479">Metal-binding</keyword>